<evidence type="ECO:0000313" key="1">
    <source>
        <dbReference type="EMBL" id="MBC2834432.1"/>
    </source>
</evidence>
<dbReference type="AlphaFoldDB" id="A0A842I2F1"/>
<dbReference type="EMBL" id="JACLQD010000001">
    <property type="protein sequence ID" value="MBC2834432.1"/>
    <property type="molecule type" value="Genomic_DNA"/>
</dbReference>
<reference evidence="1 2" key="1">
    <citation type="journal article" date="2017" name="Int. J. Syst. Evol. Microbiol.">
        <title>Gemmobacter straminiformis sp. nov., isolated from an artificial fountain.</title>
        <authorList>
            <person name="Kang J.Y."/>
            <person name="Kim M.J."/>
            <person name="Chun J."/>
            <person name="Son K.P."/>
            <person name="Jahng K.Y."/>
        </authorList>
    </citation>
    <scope>NUCLEOTIDE SEQUENCE [LARGE SCALE GENOMIC DNA]</scope>
    <source>
        <strain evidence="1 2">CAM-8</strain>
    </source>
</reference>
<dbReference type="RefSeq" id="WP_185796034.1">
    <property type="nucleotide sequence ID" value="NZ_JACLQD010000001.1"/>
</dbReference>
<organism evidence="1 2">
    <name type="scientific">Paragemmobacter straminiformis</name>
    <dbReference type="NCBI Taxonomy" id="2045119"/>
    <lineage>
        <taxon>Bacteria</taxon>
        <taxon>Pseudomonadati</taxon>
        <taxon>Pseudomonadota</taxon>
        <taxon>Alphaproteobacteria</taxon>
        <taxon>Rhodobacterales</taxon>
        <taxon>Paracoccaceae</taxon>
        <taxon>Paragemmobacter</taxon>
    </lineage>
</organism>
<protein>
    <submittedName>
        <fullName evidence="1">Uncharacterized protein</fullName>
    </submittedName>
</protein>
<proteinExistence type="predicted"/>
<keyword evidence="2" id="KW-1185">Reference proteome</keyword>
<comment type="caution">
    <text evidence="1">The sequence shown here is derived from an EMBL/GenBank/DDBJ whole genome shotgun (WGS) entry which is preliminary data.</text>
</comment>
<name>A0A842I2F1_9RHOB</name>
<gene>
    <name evidence="1" type="ORF">H7F16_02875</name>
</gene>
<accession>A0A842I2F1</accession>
<sequence>MSLSFAQKLGITAVVLGCSTRKELCARFRALNPATEFDLERSFKWLQGKSLPRSMTVYEDWARLLGTGRGGTWLAGCSVEAFSEEVCALFQADAREVQARTAAFLGEKAATGDALVGDFVCYSWAWSPFHQGLLIRGEMALRPAAQGKVGAVYSEQLDGHLGVFRGSGTRAGRTLQLTLSGAEGEHMAQSLLVSGRPSDCFCGLSQGFTVAGTMEEVSVCRIVGMRLPEGGTVEGLAYLPHRADAVAADLAACGYAAGITDALAAAVMRFLDGGGAPHPLKVLGEDLTEVARALALARSEGARG</sequence>
<evidence type="ECO:0000313" key="2">
    <source>
        <dbReference type="Proteomes" id="UP000555411"/>
    </source>
</evidence>
<dbReference type="Proteomes" id="UP000555411">
    <property type="component" value="Unassembled WGS sequence"/>
</dbReference>